<dbReference type="InterPro" id="IPR052780">
    <property type="entry name" value="AAA_Catabolism_Regulators"/>
</dbReference>
<protein>
    <recommendedName>
        <fullName evidence="6">Zn(2)-C6 fungal-type domain-containing protein</fullName>
    </recommendedName>
</protein>
<dbReference type="GO" id="GO:0005634">
    <property type="term" value="C:nucleus"/>
    <property type="evidence" value="ECO:0007669"/>
    <property type="project" value="TreeGrafter"/>
</dbReference>
<feature type="domain" description="Zn(2)-C6 fungal-type" evidence="6">
    <location>
        <begin position="30"/>
        <end position="62"/>
    </location>
</feature>
<evidence type="ECO:0000256" key="1">
    <source>
        <dbReference type="ARBA" id="ARBA00023015"/>
    </source>
</evidence>
<dbReference type="PROSITE" id="PS50048">
    <property type="entry name" value="ZN2_CY6_FUNGAL_2"/>
    <property type="match status" value="1"/>
</dbReference>
<dbReference type="AlphaFoldDB" id="W2RSC5"/>
<feature type="region of interest" description="Disordered" evidence="5">
    <location>
        <begin position="687"/>
        <end position="724"/>
    </location>
</feature>
<keyword evidence="1" id="KW-0805">Transcription regulation</keyword>
<name>W2RSC5_CYPE1</name>
<dbReference type="eggNOG" id="ENOG502QQTI">
    <property type="taxonomic scope" value="Eukaryota"/>
</dbReference>
<dbReference type="RefSeq" id="XP_008719213.1">
    <property type="nucleotide sequence ID" value="XM_008720991.1"/>
</dbReference>
<evidence type="ECO:0000313" key="8">
    <source>
        <dbReference type="Proteomes" id="UP000030752"/>
    </source>
</evidence>
<accession>W2RSC5</accession>
<organism evidence="7 8">
    <name type="scientific">Cyphellophora europaea (strain CBS 101466)</name>
    <name type="common">Phialophora europaea</name>
    <dbReference type="NCBI Taxonomy" id="1220924"/>
    <lineage>
        <taxon>Eukaryota</taxon>
        <taxon>Fungi</taxon>
        <taxon>Dikarya</taxon>
        <taxon>Ascomycota</taxon>
        <taxon>Pezizomycotina</taxon>
        <taxon>Eurotiomycetes</taxon>
        <taxon>Chaetothyriomycetidae</taxon>
        <taxon>Chaetothyriales</taxon>
        <taxon>Cyphellophoraceae</taxon>
        <taxon>Cyphellophora</taxon>
    </lineage>
</organism>
<dbReference type="PANTHER" id="PTHR31644:SF3">
    <property type="entry name" value="ZN(II)2CYS6 TRANSCRIPTION FACTOR (EUROFUNG)"/>
    <property type="match status" value="1"/>
</dbReference>
<sequence length="785" mass="87956">MSATSAPFQAPQLGNRPSNSQRQYKRSYMACIRCRQTKAKCEISPESAACVKCLRERRECVFTAERSTKKRKFSFLDGNSLQSGQHQHQHQHQHSNSTTSVSSPVKQEVVSQVARANGNHRPDHQPRGGTASEAYETDVVHTVVSSSHDALGLLFKAVEQQEADDGRARSAPDSNGDDSPATISSIRGLPITPSNLIASAPGVLSLWKQHRFVKQGWLSPSEAASYVELFFRNVAILSPLASALSEEACRQRTFILGEPLLCTTILLISTRYHVLHGMSGASRADFLHKRLWNVAQSLVQRITFGQDKFPSSSRSLGSIKALLLLTEWFPRALHFPPESEGWDASLASDVDESEPQMNEQDSAEQVRWREEVYEPAQRSDRMSWMLLGLAATLAHELGIFEESPDGDPYEISPLVRVQTRRLLFLYVSQLSLRLGCSSLLPQGITMSLTYPSAAWQDPISQDWDRLVSLWIDITKLRKATTEMCFPSKSSTRNLMGSGRYSGILDHFRPLFAEWHKRYTDFNPRALPNSSKLMVFLDYSYVRMYTNSLAIQAVVERAKTKMPVTALDYDFLKKENHHDYLFIQEVVDASRSVLQIAVDLAEADILRFCPARVFISITSASVFLLKAISLGTRRSDLQISLEVLDKCIYALKTNICDDIHLSSRYGLLLERHVRRFRHNFRVQKDFAPSTPVASGRRPSIMEVPPATPQNQQDQSQVQPNATGAPPVGVIHFDEADMQNGFPTDMDDWLAQPFDASFAPFGADVDQGFTGLDLGSLDFLWNLPPST</sequence>
<dbReference type="GO" id="GO:0000981">
    <property type="term" value="F:DNA-binding transcription factor activity, RNA polymerase II-specific"/>
    <property type="evidence" value="ECO:0007669"/>
    <property type="project" value="InterPro"/>
</dbReference>
<dbReference type="Gene3D" id="4.10.240.10">
    <property type="entry name" value="Zn(2)-C6 fungal-type DNA-binding domain"/>
    <property type="match status" value="1"/>
</dbReference>
<dbReference type="SUPFAM" id="SSF57701">
    <property type="entry name" value="Zn2/Cys6 DNA-binding domain"/>
    <property type="match status" value="1"/>
</dbReference>
<dbReference type="HOGENOM" id="CLU_007201_2_0_1"/>
<dbReference type="PANTHER" id="PTHR31644">
    <property type="entry name" value="TRANSCRIPTIONAL ACTIVATOR ARO80-RELATED"/>
    <property type="match status" value="1"/>
</dbReference>
<reference evidence="7 8" key="1">
    <citation type="submission" date="2013-03" db="EMBL/GenBank/DDBJ databases">
        <title>The Genome Sequence of Phialophora europaea CBS 101466.</title>
        <authorList>
            <consortium name="The Broad Institute Genomics Platform"/>
            <person name="Cuomo C."/>
            <person name="de Hoog S."/>
            <person name="Gorbushina A."/>
            <person name="Walker B."/>
            <person name="Young S.K."/>
            <person name="Zeng Q."/>
            <person name="Gargeya S."/>
            <person name="Fitzgerald M."/>
            <person name="Haas B."/>
            <person name="Abouelleil A."/>
            <person name="Allen A.W."/>
            <person name="Alvarado L."/>
            <person name="Arachchi H.M."/>
            <person name="Berlin A.M."/>
            <person name="Chapman S.B."/>
            <person name="Gainer-Dewar J."/>
            <person name="Goldberg J."/>
            <person name="Griggs A."/>
            <person name="Gujja S."/>
            <person name="Hansen M."/>
            <person name="Howarth C."/>
            <person name="Imamovic A."/>
            <person name="Ireland A."/>
            <person name="Larimer J."/>
            <person name="McCowan C."/>
            <person name="Murphy C."/>
            <person name="Pearson M."/>
            <person name="Poon T.W."/>
            <person name="Priest M."/>
            <person name="Roberts A."/>
            <person name="Saif S."/>
            <person name="Shea T."/>
            <person name="Sisk P."/>
            <person name="Sykes S."/>
            <person name="Wortman J."/>
            <person name="Nusbaum C."/>
            <person name="Birren B."/>
        </authorList>
    </citation>
    <scope>NUCLEOTIDE SEQUENCE [LARGE SCALE GENOMIC DNA]</scope>
    <source>
        <strain evidence="7 8">CBS 101466</strain>
    </source>
</reference>
<dbReference type="STRING" id="1220924.W2RSC5"/>
<dbReference type="InterPro" id="IPR001138">
    <property type="entry name" value="Zn2Cys6_DnaBD"/>
</dbReference>
<dbReference type="PROSITE" id="PS00463">
    <property type="entry name" value="ZN2_CY6_FUNGAL_1"/>
    <property type="match status" value="1"/>
</dbReference>
<dbReference type="OrthoDB" id="2262349at2759"/>
<dbReference type="EMBL" id="KB822722">
    <property type="protein sequence ID" value="ETN38624.1"/>
    <property type="molecule type" value="Genomic_DNA"/>
</dbReference>
<feature type="region of interest" description="Disordered" evidence="5">
    <location>
        <begin position="162"/>
        <end position="185"/>
    </location>
</feature>
<evidence type="ECO:0000256" key="3">
    <source>
        <dbReference type="ARBA" id="ARBA00023163"/>
    </source>
</evidence>
<feature type="region of interest" description="Disordered" evidence="5">
    <location>
        <begin position="1"/>
        <end position="22"/>
    </location>
</feature>
<feature type="compositionally biased region" description="Polar residues" evidence="5">
    <location>
        <begin position="95"/>
        <end position="105"/>
    </location>
</feature>
<keyword evidence="2" id="KW-0238">DNA-binding</keyword>
<dbReference type="VEuPathDB" id="FungiDB:HMPREF1541_06661"/>
<evidence type="ECO:0000256" key="4">
    <source>
        <dbReference type="ARBA" id="ARBA00023242"/>
    </source>
</evidence>
<dbReference type="CDD" id="cd12148">
    <property type="entry name" value="fungal_TF_MHR"/>
    <property type="match status" value="1"/>
</dbReference>
<evidence type="ECO:0000256" key="2">
    <source>
        <dbReference type="ARBA" id="ARBA00023125"/>
    </source>
</evidence>
<feature type="compositionally biased region" description="Low complexity" evidence="5">
    <location>
        <begin position="708"/>
        <end position="717"/>
    </location>
</feature>
<evidence type="ECO:0000256" key="5">
    <source>
        <dbReference type="SAM" id="MobiDB-lite"/>
    </source>
</evidence>
<dbReference type="Proteomes" id="UP000030752">
    <property type="component" value="Unassembled WGS sequence"/>
</dbReference>
<dbReference type="GO" id="GO:0003677">
    <property type="term" value="F:DNA binding"/>
    <property type="evidence" value="ECO:0007669"/>
    <property type="project" value="UniProtKB-KW"/>
</dbReference>
<keyword evidence="3" id="KW-0804">Transcription</keyword>
<dbReference type="GO" id="GO:0045944">
    <property type="term" value="P:positive regulation of transcription by RNA polymerase II"/>
    <property type="evidence" value="ECO:0007669"/>
    <property type="project" value="TreeGrafter"/>
</dbReference>
<dbReference type="GO" id="GO:0008270">
    <property type="term" value="F:zinc ion binding"/>
    <property type="evidence" value="ECO:0007669"/>
    <property type="project" value="InterPro"/>
</dbReference>
<dbReference type="InParanoid" id="W2RSC5"/>
<dbReference type="GeneID" id="19974000"/>
<dbReference type="CDD" id="cd00067">
    <property type="entry name" value="GAL4"/>
    <property type="match status" value="1"/>
</dbReference>
<evidence type="ECO:0000313" key="7">
    <source>
        <dbReference type="EMBL" id="ETN38624.1"/>
    </source>
</evidence>
<keyword evidence="8" id="KW-1185">Reference proteome</keyword>
<feature type="region of interest" description="Disordered" evidence="5">
    <location>
        <begin position="78"/>
        <end position="109"/>
    </location>
</feature>
<dbReference type="GO" id="GO:0009074">
    <property type="term" value="P:aromatic amino acid family catabolic process"/>
    <property type="evidence" value="ECO:0007669"/>
    <property type="project" value="TreeGrafter"/>
</dbReference>
<proteinExistence type="predicted"/>
<keyword evidence="4" id="KW-0539">Nucleus</keyword>
<dbReference type="InterPro" id="IPR036864">
    <property type="entry name" value="Zn2-C6_fun-type_DNA-bd_sf"/>
</dbReference>
<dbReference type="SMART" id="SM00066">
    <property type="entry name" value="GAL4"/>
    <property type="match status" value="1"/>
</dbReference>
<evidence type="ECO:0000259" key="6">
    <source>
        <dbReference type="PROSITE" id="PS50048"/>
    </source>
</evidence>
<gene>
    <name evidence="7" type="ORF">HMPREF1541_06661</name>
</gene>